<dbReference type="Pfam" id="PF00999">
    <property type="entry name" value="Na_H_Exchanger"/>
    <property type="match status" value="1"/>
</dbReference>
<feature type="compositionally biased region" description="Basic and acidic residues" evidence="10">
    <location>
        <begin position="1369"/>
        <end position="1384"/>
    </location>
</feature>
<dbReference type="PANTHER" id="PTHR10110">
    <property type="entry name" value="SODIUM/HYDROGEN EXCHANGER"/>
    <property type="match status" value="1"/>
</dbReference>
<evidence type="ECO:0000256" key="7">
    <source>
        <dbReference type="ARBA" id="ARBA00023065"/>
    </source>
</evidence>
<dbReference type="Gramene" id="CMS154CT">
    <property type="protein sequence ID" value="CMS154CT"/>
    <property type="gene ID" value="CMS154C"/>
</dbReference>
<evidence type="ECO:0000256" key="5">
    <source>
        <dbReference type="ARBA" id="ARBA00022989"/>
    </source>
</evidence>
<dbReference type="RefSeq" id="XP_005538813.1">
    <property type="nucleotide sequence ID" value="XM_005538756.1"/>
</dbReference>
<evidence type="ECO:0000256" key="2">
    <source>
        <dbReference type="ARBA" id="ARBA00022448"/>
    </source>
</evidence>
<feature type="transmembrane region" description="Helical" evidence="11">
    <location>
        <begin position="212"/>
        <end position="231"/>
    </location>
</feature>
<feature type="region of interest" description="Disordered" evidence="10">
    <location>
        <begin position="1853"/>
        <end position="1901"/>
    </location>
</feature>
<evidence type="ECO:0000313" key="13">
    <source>
        <dbReference type="EMBL" id="BAM82777.1"/>
    </source>
</evidence>
<dbReference type="GO" id="GO:0098719">
    <property type="term" value="P:sodium ion import across plasma membrane"/>
    <property type="evidence" value="ECO:0007669"/>
    <property type="project" value="TreeGrafter"/>
</dbReference>
<keyword evidence="6" id="KW-0915">Sodium</keyword>
<feature type="region of interest" description="Disordered" evidence="10">
    <location>
        <begin position="1333"/>
        <end position="1435"/>
    </location>
</feature>
<dbReference type="GO" id="GO:0051453">
    <property type="term" value="P:regulation of intracellular pH"/>
    <property type="evidence" value="ECO:0007669"/>
    <property type="project" value="TreeGrafter"/>
</dbReference>
<feature type="region of interest" description="Disordered" evidence="10">
    <location>
        <begin position="627"/>
        <end position="674"/>
    </location>
</feature>
<dbReference type="GO" id="GO:0015386">
    <property type="term" value="F:potassium:proton antiporter activity"/>
    <property type="evidence" value="ECO:0007669"/>
    <property type="project" value="TreeGrafter"/>
</dbReference>
<feature type="compositionally biased region" description="Basic residues" evidence="10">
    <location>
        <begin position="1121"/>
        <end position="1131"/>
    </location>
</feature>
<evidence type="ECO:0000259" key="12">
    <source>
        <dbReference type="Pfam" id="PF00999"/>
    </source>
</evidence>
<keyword evidence="5 11" id="KW-1133">Transmembrane helix</keyword>
<evidence type="ECO:0000313" key="14">
    <source>
        <dbReference type="Proteomes" id="UP000007014"/>
    </source>
</evidence>
<feature type="region of interest" description="Disordered" evidence="10">
    <location>
        <begin position="1704"/>
        <end position="1727"/>
    </location>
</feature>
<feature type="transmembrane region" description="Helical" evidence="11">
    <location>
        <begin position="437"/>
        <end position="457"/>
    </location>
</feature>
<feature type="domain" description="Cation/H+ exchanger transmembrane" evidence="12">
    <location>
        <begin position="59"/>
        <end position="465"/>
    </location>
</feature>
<feature type="transmembrane region" description="Helical" evidence="11">
    <location>
        <begin position="46"/>
        <end position="67"/>
    </location>
</feature>
<feature type="region of interest" description="Disordered" evidence="10">
    <location>
        <begin position="2088"/>
        <end position="2123"/>
    </location>
</feature>
<keyword evidence="7" id="KW-0406">Ion transport</keyword>
<feature type="compositionally biased region" description="Low complexity" evidence="10">
    <location>
        <begin position="1385"/>
        <end position="1401"/>
    </location>
</feature>
<feature type="transmembrane region" description="Helical" evidence="11">
    <location>
        <begin position="283"/>
        <end position="313"/>
    </location>
</feature>
<dbReference type="PANTHER" id="PTHR10110:SF86">
    <property type="entry name" value="SODIUM_HYDROGEN EXCHANGER 7"/>
    <property type="match status" value="1"/>
</dbReference>
<feature type="region of interest" description="Disordered" evidence="10">
    <location>
        <begin position="547"/>
        <end position="612"/>
    </location>
</feature>
<dbReference type="GeneID" id="16997359"/>
<feature type="region of interest" description="Disordered" evidence="10">
    <location>
        <begin position="1954"/>
        <end position="1997"/>
    </location>
</feature>
<keyword evidence="9" id="KW-0739">Sodium transport</keyword>
<reference evidence="13 14" key="2">
    <citation type="journal article" date="2007" name="BMC Biol.">
        <title>A 100%-complete sequence reveals unusually simple genomic features in the hot-spring red alga Cyanidioschyzon merolae.</title>
        <authorList>
            <person name="Nozaki H."/>
            <person name="Takano H."/>
            <person name="Misumi O."/>
            <person name="Terasawa K."/>
            <person name="Matsuzaki M."/>
            <person name="Maruyama S."/>
            <person name="Nishida K."/>
            <person name="Yagisawa F."/>
            <person name="Yoshida Y."/>
            <person name="Fujiwara T."/>
            <person name="Takio S."/>
            <person name="Tamura K."/>
            <person name="Chung S.J."/>
            <person name="Nakamura S."/>
            <person name="Kuroiwa H."/>
            <person name="Tanaka K."/>
            <person name="Sato N."/>
            <person name="Kuroiwa T."/>
        </authorList>
    </citation>
    <scope>NUCLEOTIDE SEQUENCE [LARGE SCALE GENOMIC DNA]</scope>
    <source>
        <strain evidence="13 14">10D</strain>
    </source>
</reference>
<evidence type="ECO:0000256" key="4">
    <source>
        <dbReference type="ARBA" id="ARBA00022692"/>
    </source>
</evidence>
<feature type="region of interest" description="Disordered" evidence="10">
    <location>
        <begin position="958"/>
        <end position="994"/>
    </location>
</feature>
<evidence type="ECO:0000256" key="9">
    <source>
        <dbReference type="ARBA" id="ARBA00023201"/>
    </source>
</evidence>
<feature type="region of interest" description="Disordered" evidence="10">
    <location>
        <begin position="1100"/>
        <end position="1140"/>
    </location>
</feature>
<dbReference type="GO" id="GO:0005886">
    <property type="term" value="C:plasma membrane"/>
    <property type="evidence" value="ECO:0007669"/>
    <property type="project" value="UniProtKB-SubCell"/>
</dbReference>
<dbReference type="InterPro" id="IPR006153">
    <property type="entry name" value="Cation/H_exchanger_TM"/>
</dbReference>
<accession>M1VHF6</accession>
<feature type="transmembrane region" description="Helical" evidence="11">
    <location>
        <begin position="333"/>
        <end position="358"/>
    </location>
</feature>
<protein>
    <submittedName>
        <fullName evidence="13">Probable sodium/hydrogen antiporter</fullName>
    </submittedName>
</protein>
<organism evidence="13 14">
    <name type="scientific">Cyanidioschyzon merolae (strain NIES-3377 / 10D)</name>
    <name type="common">Unicellular red alga</name>
    <dbReference type="NCBI Taxonomy" id="280699"/>
    <lineage>
        <taxon>Eukaryota</taxon>
        <taxon>Rhodophyta</taxon>
        <taxon>Bangiophyceae</taxon>
        <taxon>Cyanidiales</taxon>
        <taxon>Cyanidiaceae</taxon>
        <taxon>Cyanidioschyzon</taxon>
    </lineage>
</organism>
<dbReference type="CDD" id="cd06174">
    <property type="entry name" value="MFS"/>
    <property type="match status" value="1"/>
</dbReference>
<feature type="region of interest" description="Disordered" evidence="10">
    <location>
        <begin position="2309"/>
        <end position="2340"/>
    </location>
</feature>
<gene>
    <name evidence="13" type="ORF">CYME_CMS154C</name>
</gene>
<feature type="transmembrane region" description="Helical" evidence="11">
    <location>
        <begin position="148"/>
        <end position="171"/>
    </location>
</feature>
<dbReference type="GO" id="GO:0015385">
    <property type="term" value="F:sodium:proton antiporter activity"/>
    <property type="evidence" value="ECO:0007669"/>
    <property type="project" value="InterPro"/>
</dbReference>
<evidence type="ECO:0000256" key="8">
    <source>
        <dbReference type="ARBA" id="ARBA00023136"/>
    </source>
</evidence>
<feature type="compositionally biased region" description="Polar residues" evidence="10">
    <location>
        <begin position="2100"/>
        <end position="2115"/>
    </location>
</feature>
<dbReference type="Proteomes" id="UP000007014">
    <property type="component" value="Chromosome 19"/>
</dbReference>
<proteinExistence type="predicted"/>
<evidence type="ECO:0000256" key="10">
    <source>
        <dbReference type="SAM" id="MobiDB-lite"/>
    </source>
</evidence>
<dbReference type="InterPro" id="IPR018422">
    <property type="entry name" value="Cation/H_exchanger_CPA1"/>
</dbReference>
<reference evidence="13 14" key="1">
    <citation type="journal article" date="2004" name="Nature">
        <title>Genome sequence of the ultrasmall unicellular red alga Cyanidioschyzon merolae 10D.</title>
        <authorList>
            <person name="Matsuzaki M."/>
            <person name="Misumi O."/>
            <person name="Shin-i T."/>
            <person name="Maruyama S."/>
            <person name="Takahara M."/>
            <person name="Miyagishima S."/>
            <person name="Mori T."/>
            <person name="Nishida K."/>
            <person name="Yagisawa F."/>
            <person name="Nishida K."/>
            <person name="Yoshida Y."/>
            <person name="Nishimura Y."/>
            <person name="Nakao S."/>
            <person name="Kobayashi T."/>
            <person name="Momoyama Y."/>
            <person name="Higashiyama T."/>
            <person name="Minoda A."/>
            <person name="Sano M."/>
            <person name="Nomoto H."/>
            <person name="Oishi K."/>
            <person name="Hayashi H."/>
            <person name="Ohta F."/>
            <person name="Nishizaka S."/>
            <person name="Haga S."/>
            <person name="Miura S."/>
            <person name="Morishita T."/>
            <person name="Kabeya Y."/>
            <person name="Terasawa K."/>
            <person name="Suzuki Y."/>
            <person name="Ishii Y."/>
            <person name="Asakawa S."/>
            <person name="Takano H."/>
            <person name="Ohta N."/>
            <person name="Kuroiwa H."/>
            <person name="Tanaka K."/>
            <person name="Shimizu N."/>
            <person name="Sugano S."/>
            <person name="Sato N."/>
            <person name="Nozaki H."/>
            <person name="Ogasawara N."/>
            <person name="Kohara Y."/>
            <person name="Kuroiwa T."/>
        </authorList>
    </citation>
    <scope>NUCLEOTIDE SEQUENCE [LARGE SCALE GENOMIC DNA]</scope>
    <source>
        <strain evidence="13 14">10D</strain>
    </source>
</reference>
<keyword evidence="3" id="KW-1003">Cell membrane</keyword>
<feature type="transmembrane region" description="Helical" evidence="11">
    <location>
        <begin position="177"/>
        <end position="200"/>
    </location>
</feature>
<evidence type="ECO:0000256" key="11">
    <source>
        <dbReference type="SAM" id="Phobius"/>
    </source>
</evidence>
<comment type="subcellular location">
    <subcellularLocation>
        <location evidence="1">Cell membrane</location>
        <topology evidence="1">Multi-pass membrane protein</topology>
    </subcellularLocation>
</comment>
<feature type="region of interest" description="Disordered" evidence="10">
    <location>
        <begin position="1253"/>
        <end position="1291"/>
    </location>
</feature>
<name>M1VHF6_CYAM1</name>
<dbReference type="OrthoDB" id="441412at2759"/>
<feature type="transmembrane region" description="Helical" evidence="11">
    <location>
        <begin position="405"/>
        <end position="425"/>
    </location>
</feature>
<feature type="compositionally biased region" description="Low complexity" evidence="10">
    <location>
        <begin position="971"/>
        <end position="994"/>
    </location>
</feature>
<keyword evidence="8 11" id="KW-0472">Membrane</keyword>
<dbReference type="HOGENOM" id="CLU_229635_0_0_1"/>
<feature type="transmembrane region" description="Helical" evidence="11">
    <location>
        <begin position="370"/>
        <end position="393"/>
    </location>
</feature>
<feature type="transmembrane region" description="Helical" evidence="11">
    <location>
        <begin position="116"/>
        <end position="136"/>
    </location>
</feature>
<keyword evidence="4 11" id="KW-0812">Transmembrane</keyword>
<dbReference type="eggNOG" id="KOG1965">
    <property type="taxonomic scope" value="Eukaryota"/>
</dbReference>
<dbReference type="KEGG" id="cme:CYME_CMS154C"/>
<evidence type="ECO:0000256" key="6">
    <source>
        <dbReference type="ARBA" id="ARBA00023053"/>
    </source>
</evidence>
<evidence type="ECO:0000256" key="1">
    <source>
        <dbReference type="ARBA" id="ARBA00004651"/>
    </source>
</evidence>
<keyword evidence="2" id="KW-0813">Transport</keyword>
<dbReference type="EMBL" id="AP006501">
    <property type="protein sequence ID" value="BAM82777.1"/>
    <property type="molecule type" value="Genomic_DNA"/>
</dbReference>
<feature type="compositionally biased region" description="Low complexity" evidence="10">
    <location>
        <begin position="1270"/>
        <end position="1283"/>
    </location>
</feature>
<feature type="region of interest" description="Disordered" evidence="10">
    <location>
        <begin position="1671"/>
        <end position="1691"/>
    </location>
</feature>
<keyword evidence="14" id="KW-1185">Reference proteome</keyword>
<evidence type="ECO:0000256" key="3">
    <source>
        <dbReference type="ARBA" id="ARBA00022475"/>
    </source>
</evidence>
<feature type="transmembrane region" description="Helical" evidence="11">
    <location>
        <begin position="74"/>
        <end position="96"/>
    </location>
</feature>
<dbReference type="Gene3D" id="6.10.140.1330">
    <property type="match status" value="1"/>
</dbReference>
<feature type="compositionally biased region" description="Polar residues" evidence="10">
    <location>
        <begin position="1410"/>
        <end position="1420"/>
    </location>
</feature>
<sequence length="2356" mass="256181">MHTSFEGLASKLTALQTQVIHAANSTSEDAAIFNTCRGFRTGTPSLFTVLLFPLLAVLFSYIIRGLFIRYRLTLPYTVPLVILGGVFGVAGCYLPLGELSESLRLWVSVDKPTILYYILFPPILFESAMYLDWWVVKHTIPHQFALSIILVFISAAIVAAFTTYVFGTAGWSFDAGWLFGALISPTDALAVALTLSQTPVRKHIQVMIQGEALFNDGSGFTLFIVFLSRLMPNPNLSFGYLVEQFFRLAGGGFLIGIAMGIPTLLLLRLVWRDAAIEIGSTLVMAYLVFYVADGPCGCSGIVAVSVFGVMFSADRIASITPAFQESLDAFWEAISHIINSIAFVYAGFISVVNLIVFWGKSGVNAAAIGYGVALYPVTYLCRVVAVVALFPILRTGRYGASWREAILIVHCGLRGAISLIAAQIVFHTPSIRGSTVVSARVQLWTSMIVLLTLLFQGTTVRQVAAWLGLLSQSAAEVRLFRLQVRRLHRQAKEALREMQKHSRFVHANWGFVEEAAILPYKLDELLLSAGRVRARIRHLAARYTKAAAGNDPPASLNGEQAPGYGVAPPGQATPPTGPREPDCASRSPESSSLDPGDDANSGTTSSSAPVPWSNAEAIWKARLRQPDAAGTPAPDKTATGASRVSSLPPGPVPDTGNPARAVRTPEPEPLPEESLPSLAHWLTRFPLERKLGDSPAFSRLLMESRRRTLLAVRANVQKQHLIGSISRVTYRLLDSVTDYVNDKVCLAPHTGTLRLCEGSQKAGWGLRRYERLAIHVLGRVRFLDRLALALLHRRLFVGYDVLSGLAVALAQAWRSRYSECMRALHSLLRHEKSEPHPRAVLLLTMILHANAQVLQELEHDLQRCEQHLRSMRILSLETVRSVESLRAAAVMLSRQERLLEIMYAEGLLTKREFRGLLDQIDMRREALQRVSVRFPAPSFEKRIEAGIRRWFQPAAPMFHETQSPGSKPVLATASSSAGGTPKTTTTTTTTTGASFAPAGATSVQTSAPAAAATAATTSTSITERLLDGGLNSASAQAYRLYVAFRQAGHVRSLLLGERLQASFQLPDAVILVAHGVLELRWYWSRTQHIASGRARLPLGFGRPRTAVSYPPQQRQAPETHSRRHSQQRRSAHPGPAPHLVLSEPDLEAAQPTSALPAVSPVCTRCRDTAPCHVHEEQQSTCTEATTCLLSPSGTAIDMPMTQAIARLISRDQHQAEEALRATSERLAVAAATFTGELATDSATGVLVAKAPAADAARQVPDGAPATSGLRRWWQQQQQQQQEQQQHHQKQRWWRRRWPWWERLRGRRRQSSQGDGEQRDAQQKQLPARLFEPASRDAEHAVPGTSSEALTVAPHDWISGDGKDASGVTDGKREGAACRRADAMRSNRTWTNNNNISSNNRNHCGDHRNTGAHQSRSSTARCATGTPPSAMRPGTDLVEWDDDEGEDALEGEALETESAVLDATPGALLVASSWSAAAPEQERLTLATSPSQCTAAEGLLPLPEYEVVSLLRHDDPLRNVHGVGGVLFAHRYPYELVVASPVANVLLIPRQAFQQLVSSERGWWQEALRLGAAELVDALIPGLETFFSELYQIAVTEDGNGNSLHALQRPHSEHMAESVTCPELSLRNAALTESEQRAAALVTMTTTAAAGIPSKSAGGNAAIATTPLAASGVPLDTRAPTRPEPTTPAPTTLVDRQPLVLGERPETGASTEAGSHSAAARPTRRPLLPPRQDSFTMYDYLQRSDQAAPWWLDASRSTDDRANLRYQVYVTGALAWYGLYERVYHVHEGICAVNVPLLEPATPSLILILLTGTLEIRPTSAYGAQILQDAFVPETGSDTPAGPWLQRYRAPLMPTASSQTGTGVERGSASPAAEREHESAVTGEADVQPAGGIRSADASRRVDTKPRRWLLLPDGMPPAKLLVLRGAAIPSLLQFLSNHEKASVASVALHQANDATLPQQRLRPGSTSSDGNGSTGTGKITDSGGNRSSLSGDAPSPLSEWQTWAGRVSAPAVLRLDHFAASCARPCEDVALFAAAASDRNDAVASAVSKTATSPCFLWMDLNQPLLQKERKRLVQSALRLQRLAAARERVSSRRGRGAQRLSTTTAPMSDTSRISKPSEVDQPGNTVPADIMCAGTDALHPTCSDGSSGERFIGQAAGESGTRPGLLRSWTLPSGMVSLTETFPSESADRERSEQTRGHAGSIAGPWMRQFEQKHRTETETELEQQLWRHRHTRPPRRSRSELVDILANYSEEVANPVEDTGLQLLFEESATGTPVVYRGGSTGQAPPWQTRDLRETHRSVSDTVLEGSSSFLSAEQDAGSIPAVTDPASEVLESNTPDRRQLERDAELMAREHMF</sequence>
<feature type="transmembrane region" description="Helical" evidence="11">
    <location>
        <begin position="251"/>
        <end position="271"/>
    </location>
</feature>